<dbReference type="STRING" id="8022.A0A060YCZ4"/>
<sequence length="69" mass="7161">MTEVRKRGGKGGDPDSVSDKEADGEDRLGLPGEAGGDGEYKADTSSVPPSTADNTPQFLKEAVEGLNPR</sequence>
<dbReference type="Proteomes" id="UP000193380">
    <property type="component" value="Unassembled WGS sequence"/>
</dbReference>
<organism evidence="2 3">
    <name type="scientific">Oncorhynchus mykiss</name>
    <name type="common">Rainbow trout</name>
    <name type="synonym">Salmo gairdneri</name>
    <dbReference type="NCBI Taxonomy" id="8022"/>
    <lineage>
        <taxon>Eukaryota</taxon>
        <taxon>Metazoa</taxon>
        <taxon>Chordata</taxon>
        <taxon>Craniata</taxon>
        <taxon>Vertebrata</taxon>
        <taxon>Euteleostomi</taxon>
        <taxon>Actinopterygii</taxon>
        <taxon>Neopterygii</taxon>
        <taxon>Teleostei</taxon>
        <taxon>Protacanthopterygii</taxon>
        <taxon>Salmoniformes</taxon>
        <taxon>Salmonidae</taxon>
        <taxon>Salmoninae</taxon>
        <taxon>Oncorhynchus</taxon>
    </lineage>
</organism>
<feature type="compositionally biased region" description="Basic and acidic residues" evidence="1">
    <location>
        <begin position="1"/>
        <end position="28"/>
    </location>
</feature>
<protein>
    <submittedName>
        <fullName evidence="2">Uncharacterized protein</fullName>
    </submittedName>
</protein>
<dbReference type="EMBL" id="FR907638">
    <property type="protein sequence ID" value="CDQ87035.1"/>
    <property type="molecule type" value="Genomic_DNA"/>
</dbReference>
<dbReference type="PaxDb" id="8022-A0A060YCZ4"/>
<evidence type="ECO:0000313" key="3">
    <source>
        <dbReference type="Proteomes" id="UP000193380"/>
    </source>
</evidence>
<reference evidence="2" key="2">
    <citation type="submission" date="2014-03" db="EMBL/GenBank/DDBJ databases">
        <authorList>
            <person name="Genoscope - CEA"/>
        </authorList>
    </citation>
    <scope>NUCLEOTIDE SEQUENCE</scope>
</reference>
<dbReference type="AlphaFoldDB" id="A0A060YCZ4"/>
<name>A0A060YCZ4_ONCMY</name>
<feature type="region of interest" description="Disordered" evidence="1">
    <location>
        <begin position="1"/>
        <end position="57"/>
    </location>
</feature>
<evidence type="ECO:0000256" key="1">
    <source>
        <dbReference type="SAM" id="MobiDB-lite"/>
    </source>
</evidence>
<reference evidence="2" key="1">
    <citation type="journal article" date="2014" name="Nat. Commun.">
        <title>The rainbow trout genome provides novel insights into evolution after whole-genome duplication in vertebrates.</title>
        <authorList>
            <person name="Berthelot C."/>
            <person name="Brunet F."/>
            <person name="Chalopin D."/>
            <person name="Juanchich A."/>
            <person name="Bernard M."/>
            <person name="Noel B."/>
            <person name="Bento P."/>
            <person name="Da Silva C."/>
            <person name="Labadie K."/>
            <person name="Alberti A."/>
            <person name="Aury J.M."/>
            <person name="Louis A."/>
            <person name="Dehais P."/>
            <person name="Bardou P."/>
            <person name="Montfort J."/>
            <person name="Klopp C."/>
            <person name="Cabau C."/>
            <person name="Gaspin C."/>
            <person name="Thorgaard G.H."/>
            <person name="Boussaha M."/>
            <person name="Quillet E."/>
            <person name="Guyomard R."/>
            <person name="Galiana D."/>
            <person name="Bobe J."/>
            <person name="Volff J.N."/>
            <person name="Genet C."/>
            <person name="Wincker P."/>
            <person name="Jaillon O."/>
            <person name="Roest Crollius H."/>
            <person name="Guiguen Y."/>
        </authorList>
    </citation>
    <scope>NUCLEOTIDE SEQUENCE [LARGE SCALE GENOMIC DNA]</scope>
</reference>
<feature type="compositionally biased region" description="Polar residues" evidence="1">
    <location>
        <begin position="43"/>
        <end position="57"/>
    </location>
</feature>
<proteinExistence type="predicted"/>
<evidence type="ECO:0000313" key="2">
    <source>
        <dbReference type="EMBL" id="CDQ87035.1"/>
    </source>
</evidence>
<gene>
    <name evidence="2" type="ORF">GSONMT00050829001</name>
</gene>
<accession>A0A060YCZ4</accession>